<sequence length="22" mass="2446">MFSMLSFILMISSLGCFNCVDS</sequence>
<protein>
    <submittedName>
        <fullName evidence="1">Uncharacterized protein</fullName>
    </submittedName>
</protein>
<evidence type="ECO:0000313" key="1">
    <source>
        <dbReference type="EMBL" id="AAX25251.1"/>
    </source>
</evidence>
<dbReference type="AlphaFoldDB" id="Q5C523"/>
<reference evidence="1" key="1">
    <citation type="submission" date="2005-03" db="EMBL/GenBank/DDBJ databases">
        <authorList>
            <person name="Han Z."/>
        </authorList>
    </citation>
    <scope>NUCLEOTIDE SEQUENCE</scope>
</reference>
<reference evidence="1" key="2">
    <citation type="journal article" date="2006" name="PLoS Pathog.">
        <title>New perspectives on host-parasite interplay by comparative transcriptomic and proteomic analyses of Schistosoma japonicum.</title>
        <authorList>
            <person name="Liu F."/>
            <person name="Lu J."/>
            <person name="Hu W."/>
            <person name="Wang S.Y."/>
            <person name="Cui S.J."/>
            <person name="Chi M."/>
            <person name="Yan Q."/>
            <person name="Wang X.R."/>
            <person name="Song H.D."/>
            <person name="Xu X.N."/>
            <person name="Wang J.J."/>
            <person name="Zhang X.L."/>
            <person name="Zhang X."/>
            <person name="Wang Z.Q."/>
            <person name="Xue C.L."/>
            <person name="Brindley P.J."/>
            <person name="McManus D.P."/>
            <person name="Yang P.Y."/>
            <person name="Feng Z."/>
            <person name="Chen Z."/>
            <person name="Han Z.G."/>
        </authorList>
    </citation>
    <scope>NUCLEOTIDE SEQUENCE</scope>
</reference>
<organism evidence="1">
    <name type="scientific">Schistosoma japonicum</name>
    <name type="common">Blood fluke</name>
    <dbReference type="NCBI Taxonomy" id="6182"/>
    <lineage>
        <taxon>Eukaryota</taxon>
        <taxon>Metazoa</taxon>
        <taxon>Spiralia</taxon>
        <taxon>Lophotrochozoa</taxon>
        <taxon>Platyhelminthes</taxon>
        <taxon>Trematoda</taxon>
        <taxon>Digenea</taxon>
        <taxon>Strigeidida</taxon>
        <taxon>Schistosomatoidea</taxon>
        <taxon>Schistosomatidae</taxon>
        <taxon>Schistosoma</taxon>
    </lineage>
</organism>
<dbReference type="EMBL" id="AY809362">
    <property type="protein sequence ID" value="AAX25251.1"/>
    <property type="molecule type" value="mRNA"/>
</dbReference>
<accession>Q5C523</accession>
<name>Q5C523_SCHJA</name>
<proteinExistence type="evidence at transcript level"/>